<evidence type="ECO:0000259" key="5">
    <source>
        <dbReference type="SMART" id="SM00458"/>
    </source>
</evidence>
<dbReference type="Gene3D" id="3.40.420.10">
    <property type="entry name" value="Ricin (A subunit), domain 1"/>
    <property type="match status" value="1"/>
</dbReference>
<dbReference type="GO" id="GO:0017148">
    <property type="term" value="P:negative regulation of translation"/>
    <property type="evidence" value="ECO:0007669"/>
    <property type="project" value="UniProtKB-KW"/>
</dbReference>
<dbReference type="Gene3D" id="2.80.10.50">
    <property type="match status" value="1"/>
</dbReference>
<keyword evidence="7" id="KW-1185">Reference proteome</keyword>
<evidence type="ECO:0000256" key="4">
    <source>
        <dbReference type="RuleBase" id="RU004915"/>
    </source>
</evidence>
<keyword evidence="3" id="KW-0325">Glycoprotein</keyword>
<dbReference type="SMART" id="SM00458">
    <property type="entry name" value="RICIN"/>
    <property type="match status" value="1"/>
</dbReference>
<dbReference type="Gene3D" id="4.10.470.10">
    <property type="entry name" value="Ricin (A Subunit), domain 2"/>
    <property type="match status" value="1"/>
</dbReference>
<comment type="similarity">
    <text evidence="4">Belongs to the ribosome-inactivating protein family.</text>
</comment>
<evidence type="ECO:0000313" key="6">
    <source>
        <dbReference type="EMBL" id="EEF40750.1"/>
    </source>
</evidence>
<dbReference type="InterPro" id="IPR017989">
    <property type="entry name" value="Ribosome_inactivat_1/2"/>
</dbReference>
<dbReference type="SUPFAM" id="SSF50370">
    <property type="entry name" value="Ricin B-like lectins"/>
    <property type="match status" value="1"/>
</dbReference>
<keyword evidence="4" id="KW-0611">Plant defense</keyword>
<dbReference type="EMBL" id="EQ973881">
    <property type="protein sequence ID" value="EEF40750.1"/>
    <property type="molecule type" value="Genomic_DNA"/>
</dbReference>
<dbReference type="InParanoid" id="B9S6M4"/>
<evidence type="ECO:0000313" key="7">
    <source>
        <dbReference type="Proteomes" id="UP000008311"/>
    </source>
</evidence>
<keyword evidence="4" id="KW-0800">Toxin</keyword>
<reference evidence="7" key="1">
    <citation type="journal article" date="2010" name="Nat. Biotechnol.">
        <title>Draft genome sequence of the oilseed species Ricinus communis.</title>
        <authorList>
            <person name="Chan A.P."/>
            <person name="Crabtree J."/>
            <person name="Zhao Q."/>
            <person name="Lorenzi H."/>
            <person name="Orvis J."/>
            <person name="Puiu D."/>
            <person name="Melake-Berhan A."/>
            <person name="Jones K.M."/>
            <person name="Redman J."/>
            <person name="Chen G."/>
            <person name="Cahoon E.B."/>
            <person name="Gedil M."/>
            <person name="Stanke M."/>
            <person name="Haas B.J."/>
            <person name="Wortman J.R."/>
            <person name="Fraser-Liggett C.M."/>
            <person name="Ravel J."/>
            <person name="Rabinowicz P.D."/>
        </authorList>
    </citation>
    <scope>NUCLEOTIDE SEQUENCE [LARGE SCALE GENOMIC DNA]</scope>
    <source>
        <strain evidence="7">cv. Hale</strain>
    </source>
</reference>
<keyword evidence="4 6" id="KW-0378">Hydrolase</keyword>
<dbReference type="InterPro" id="IPR016139">
    <property type="entry name" value="Ribosome_inactivat_prot_sub2"/>
</dbReference>
<dbReference type="EC" id="3.2.2.22" evidence="4"/>
<comment type="function">
    <text evidence="4">The A chain is responsible for inhibiting protein synthesis through the catalytic inactivation of 60S ribosomal subunits by removing adenine from position 4,324 of 28S rRNA. The B chain binds to cell receptors and probably facilitates the entry into the cell of the A chain; B chains are also responsible for cell agglutination (lectin activity).</text>
</comment>
<name>B9S6M4_RICCO</name>
<dbReference type="InterPro" id="IPR016138">
    <property type="entry name" value="Ribosome_inactivat_prot_sub1"/>
</dbReference>
<dbReference type="Pfam" id="PF00161">
    <property type="entry name" value="RIP"/>
    <property type="match status" value="1"/>
</dbReference>
<dbReference type="GO" id="GO:0006952">
    <property type="term" value="P:defense response"/>
    <property type="evidence" value="ECO:0007669"/>
    <property type="project" value="UniProtKB-KW"/>
</dbReference>
<evidence type="ECO:0000256" key="2">
    <source>
        <dbReference type="ARBA" id="ARBA00023157"/>
    </source>
</evidence>
<dbReference type="GO" id="GO:0030598">
    <property type="term" value="F:rRNA N-glycosylase activity"/>
    <property type="evidence" value="ECO:0007669"/>
    <property type="project" value="UniProtKB-EC"/>
</dbReference>
<dbReference type="InterPro" id="IPR001574">
    <property type="entry name" value="Ribosome_inactivat_prot"/>
</dbReference>
<gene>
    <name evidence="6" type="ORF">RCOM_1110790</name>
</gene>
<dbReference type="PANTHER" id="PTHR33453:SF41">
    <property type="entry name" value="RRNA N-GLYCOSYLASE"/>
    <property type="match status" value="1"/>
</dbReference>
<dbReference type="PROSITE" id="PS50231">
    <property type="entry name" value="RICIN_B_LECTIN"/>
    <property type="match status" value="1"/>
</dbReference>
<evidence type="ECO:0000256" key="3">
    <source>
        <dbReference type="ARBA" id="ARBA00023180"/>
    </source>
</evidence>
<proteinExistence type="inferred from homology"/>
<dbReference type="Pfam" id="PF00652">
    <property type="entry name" value="Ricin_B_lectin"/>
    <property type="match status" value="1"/>
</dbReference>
<dbReference type="PANTHER" id="PTHR33453">
    <property type="match status" value="1"/>
</dbReference>
<protein>
    <recommendedName>
        <fullName evidence="4">Ribosome-inactivating protein</fullName>
    </recommendedName>
    <component>
        <recommendedName>
            <fullName evidence="4">Ribosome-inactivating protein chain A</fullName>
        </recommendedName>
        <alternativeName>
            <fullName evidence="4">rRNA N-glycosidase</fullName>
            <ecNumber evidence="4">3.2.2.22</ecNumber>
        </alternativeName>
    </component>
    <component>
        <recommendedName>
            <fullName evidence="4">Ribosome-inactivating protein chain B</fullName>
        </recommendedName>
    </component>
</protein>
<accession>B9S6M4</accession>
<dbReference type="eggNOG" id="ENOG502QUVN">
    <property type="taxonomic scope" value="Eukaryota"/>
</dbReference>
<comment type="catalytic activity">
    <reaction evidence="4">
        <text>Endohydrolysis of the N-glycosidic bond at one specific adenosine on the 28S rRNA.</text>
        <dbReference type="EC" id="3.2.2.22"/>
    </reaction>
</comment>
<dbReference type="AlphaFoldDB" id="B9S6M4"/>
<keyword evidence="4" id="KW-0652">Protein synthesis inhibitor</keyword>
<organism evidence="6 7">
    <name type="scientific">Ricinus communis</name>
    <name type="common">Castor bean</name>
    <dbReference type="NCBI Taxonomy" id="3988"/>
    <lineage>
        <taxon>Eukaryota</taxon>
        <taxon>Viridiplantae</taxon>
        <taxon>Streptophyta</taxon>
        <taxon>Embryophyta</taxon>
        <taxon>Tracheophyta</taxon>
        <taxon>Spermatophyta</taxon>
        <taxon>Magnoliopsida</taxon>
        <taxon>eudicotyledons</taxon>
        <taxon>Gunneridae</taxon>
        <taxon>Pentapetalae</taxon>
        <taxon>rosids</taxon>
        <taxon>fabids</taxon>
        <taxon>Malpighiales</taxon>
        <taxon>Euphorbiaceae</taxon>
        <taxon>Acalyphoideae</taxon>
        <taxon>Acalypheae</taxon>
        <taxon>Ricinus</taxon>
    </lineage>
</organism>
<comment type="subunit">
    <text evidence="4">Might form dimers or tetramers of disulfide-linked A and B chains.</text>
</comment>
<dbReference type="PRINTS" id="PR00396">
    <property type="entry name" value="SHIGARICIN"/>
</dbReference>
<keyword evidence="2" id="KW-1015">Disulfide bond</keyword>
<comment type="similarity">
    <text evidence="1">In the N-terminal section; belongs to the ribosome-inactivating protein family. Type 2 RIP subfamily.</text>
</comment>
<keyword evidence="6" id="KW-0326">Glycosidase</keyword>
<feature type="domain" description="Ricin B lectin" evidence="5">
    <location>
        <begin position="300"/>
        <end position="422"/>
    </location>
</feature>
<dbReference type="InterPro" id="IPR036041">
    <property type="entry name" value="Ribosome-inact_prot_sf"/>
</dbReference>
<dbReference type="SUPFAM" id="SSF56371">
    <property type="entry name" value="Ribosome inactivating proteins (RIP)"/>
    <property type="match status" value="1"/>
</dbReference>
<dbReference type="Proteomes" id="UP000008311">
    <property type="component" value="Unassembled WGS sequence"/>
</dbReference>
<sequence>MDKQGKFELKTDVDAEGNYMIGRKRMKHVKKFRTKKNLSSCLPTPHVRDSLIQYGDDRSHNIRILNPASSLIKSQRFATAPLEHLQRKVVQLAVDVANVNIVGYLARKELYFFSNAPTDGLNNNFKGTDEPKLLLGGSYSDLECVAGIESRKNTIFIGMSHLNRTIESLYNTDSTAQSTLAKHLIVIIQMISEYFSRDYLPNGAMLSLEDNWASLSRAVQESTDGGVFPTDVLLRATNDPTNVADLKNASALMLFVCRRSPSYVPLLKNYVVPDINDYVVCQIPEITVRISDQNALWKIWANGTIINPKSGYALAASAGNSVSLPASKWNQGVVKQVLRFTIRPSKNRDSCVTCNDRAKGSVVEISSCSPASPGPRWVFESDGTFMNLNYGLVLEVKGSDPNLQQIIISPVKGAAKQKWLVLHDNYNVKK</sequence>
<dbReference type="InterPro" id="IPR035992">
    <property type="entry name" value="Ricin_B-like_lectins"/>
</dbReference>
<dbReference type="GO" id="GO:0090729">
    <property type="term" value="F:toxin activity"/>
    <property type="evidence" value="ECO:0007669"/>
    <property type="project" value="UniProtKB-KW"/>
</dbReference>
<dbReference type="InterPro" id="IPR000772">
    <property type="entry name" value="Ricin_B_lectin"/>
</dbReference>
<evidence type="ECO:0000256" key="1">
    <source>
        <dbReference type="ARBA" id="ARBA00010414"/>
    </source>
</evidence>